<keyword evidence="2" id="KW-0813">Transport</keyword>
<evidence type="ECO:0000256" key="4">
    <source>
        <dbReference type="ARBA" id="ARBA00023054"/>
    </source>
</evidence>
<feature type="compositionally biased region" description="Low complexity" evidence="5">
    <location>
        <begin position="350"/>
        <end position="360"/>
    </location>
</feature>
<feature type="compositionally biased region" description="Polar residues" evidence="5">
    <location>
        <begin position="486"/>
        <end position="503"/>
    </location>
</feature>
<gene>
    <name evidence="7 9" type="ORF">P152DRAFT_462769</name>
</gene>
<dbReference type="Proteomes" id="UP000504638">
    <property type="component" value="Unplaced"/>
</dbReference>
<feature type="compositionally biased region" description="Pro residues" evidence="5">
    <location>
        <begin position="232"/>
        <end position="258"/>
    </location>
</feature>
<feature type="compositionally biased region" description="Pro residues" evidence="5">
    <location>
        <begin position="7"/>
        <end position="42"/>
    </location>
</feature>
<feature type="region of interest" description="Disordered" evidence="5">
    <location>
        <begin position="226"/>
        <end position="661"/>
    </location>
</feature>
<dbReference type="CDD" id="cd13315">
    <property type="entry name" value="PH_Sec3"/>
    <property type="match status" value="1"/>
</dbReference>
<keyword evidence="8" id="KW-1185">Reference proteome</keyword>
<sequence>MERPNGYPRPPGPPGPGPPGPGPPGPGPPGPRGQQKGPPPGWSPSEGRPRAPMTRAQRFEDEKRRLIESCFSKLNNMGAPVESYITHVRVEEDGQYPQSPPAPDSLPSNKKARIIVVGVKDSGRVRLHKTRENANGSFSIGKTWPLEEFTKVESFSSSNPTDPEGIQRKQWAGDRGFIVTIGKPYYWAAGTAKEKEFFIASLVKIYKKYTEGKIPELVGFTPQEAEQLKGPPLRPPGQPGPHPPPGPQPQGHPSPPYKNPLQSPPMQGGLRAVPPQRDPSQDSSQYPPSSAGAGSRAGHRRSPSSQRDGPTPGLSPRPREPSREPRPPPSRDGGLRKYASQEPVMGRNQTPSSSRLTPESSRSELTSHRSTTPEPLDIPPALLPRQSPRNQRSYQNAREAFTGNQRPGEGLGISSSPDRPRATPPVPRDRTGSRPSTASTMDKPFREPFRDEPPERKRPPLRNREGSETRSIAPDERVAESPAPLFSSNRRQGIQLPASSSDSKLLKGQMEKPPGSSDPSLGESARSEPSLEETKSQDSSQNKGPSPEKVVSPKPVISPEPKPVVSPPSDQEERPGLGQMVKKKSGKDVANAFRKAATTYGAFKPRAGGALDKLKAAQSKSNEPDGINAVVPAPPKPKQNDESVSPKAARKPSGDLSTKAAVPTDSVPQLTVSSPMSRRQAIVDQNAESSLSKRNAEKLNANVVEIEAARKQRRRSQYQTKCLSKLGVDASIFEGRGIDFETALDDFGWGTSMFQRPKIEVFEVDVRRALGRLEAGSLLGDFESNRDRVDVVETLFDRALAECDEFEGLLTLYGVELSSLNEDIAYIEAQSQGLQVQTANQKLLQGELQNLLATISVDTQHLKSLKSGSIKNPESLMEIENALALLYKAMITIDPSLRSGSEGNGLGSGRDELSNMRALMERKDTYLSQCTLFIARLKQHMDITFGAALMATEDAINTAKGYKNATRLDPALHDVGRTDLWKYSPLMLFVKEIDYTSWEGLLRVYHTRARKTYHDECRENLEAWKKSTRKPTGDEADLLFTSQEKENEGLSSTARKLTVKRSQTLARTLRAGGGEKQSPTERSQSGSLHAFESFAGFLDQVAPLVFTEQNFVVDFFHASSSERLDYAEAIAVAPPDERRGTNLHSRKVFEPDRAMAKRVTIVMEEIFSFWPNDLQRLVDWAVSQDPLQGIGVLCAIERKMLELEETNQDFLIKTLQKNHDKLTGQFAKFVEDQIRAIEDTKVKIKKRKGVIAFIKIFPVFSSAIENMLPSYDDRERLDARTMVDEAYQKLNKAMFDSLRIIAKESPGAAVGQGVHNQGIGDPEDKEALNYHILLIENMNHYVEEVDVKRSAVLSEWGERAEREMEEHLTLYLDAVIRRPLGKVLDFLESTESLLSTLSTPPTSIATRSSHSQHVFRKLLAAYDNKELRRGVDVLKKRVEKHFGDADEPGLSRPLVDKVLKACLGRYVDTVERVEKVRRDVYEGDMEEQFWKVDEVTAAFRR</sequence>
<feature type="compositionally biased region" description="Low complexity" evidence="5">
    <location>
        <begin position="281"/>
        <end position="290"/>
    </location>
</feature>
<feature type="region of interest" description="Disordered" evidence="5">
    <location>
        <begin position="90"/>
        <end position="109"/>
    </location>
</feature>
<dbReference type="GeneID" id="54420980"/>
<feature type="region of interest" description="Disordered" evidence="5">
    <location>
        <begin position="1"/>
        <end position="62"/>
    </location>
</feature>
<dbReference type="PANTHER" id="PTHR16092:SF14">
    <property type="entry name" value="EXOCYST COMPLEX COMPONENT 1 ISOFORM X1"/>
    <property type="match status" value="1"/>
</dbReference>
<comment type="similarity">
    <text evidence="1">Belongs to the SEC3 family.</text>
</comment>
<dbReference type="FunFam" id="2.30.29.90:FF:000003">
    <property type="entry name" value="Exocyst complex component Sec3"/>
    <property type="match status" value="1"/>
</dbReference>
<feature type="compositionally biased region" description="Basic and acidic residues" evidence="5">
    <location>
        <begin position="317"/>
        <end position="326"/>
    </location>
</feature>
<dbReference type="EMBL" id="ML975188">
    <property type="protein sequence ID" value="KAF1808194.1"/>
    <property type="molecule type" value="Genomic_DNA"/>
</dbReference>
<dbReference type="Gene3D" id="2.30.29.90">
    <property type="match status" value="1"/>
</dbReference>
<dbReference type="GO" id="GO:0006887">
    <property type="term" value="P:exocytosis"/>
    <property type="evidence" value="ECO:0007669"/>
    <property type="project" value="UniProtKB-KW"/>
</dbReference>
<feature type="compositionally biased region" description="Polar residues" evidence="5">
    <location>
        <begin position="387"/>
        <end position="396"/>
    </location>
</feature>
<proteinExistence type="inferred from homology"/>
<dbReference type="Pfam" id="PF20654">
    <property type="entry name" value="Sec3_C-term"/>
    <property type="match status" value="1"/>
</dbReference>
<evidence type="ECO:0000256" key="3">
    <source>
        <dbReference type="ARBA" id="ARBA00022483"/>
    </source>
</evidence>
<name>A0A6G1FQX4_9PEZI</name>
<dbReference type="Pfam" id="PF15277">
    <property type="entry name" value="Sec3-PIP2_bind"/>
    <property type="match status" value="1"/>
</dbReference>
<feature type="domain" description="Exocyst complex component Sec3 PIP2-binding N-terminal" evidence="6">
    <location>
        <begin position="108"/>
        <end position="209"/>
    </location>
</feature>
<dbReference type="RefSeq" id="XP_033529825.1">
    <property type="nucleotide sequence ID" value="XM_033680410.1"/>
</dbReference>
<evidence type="ECO:0000256" key="1">
    <source>
        <dbReference type="ARBA" id="ARBA00006518"/>
    </source>
</evidence>
<organism evidence="7">
    <name type="scientific">Eremomyces bilateralis CBS 781.70</name>
    <dbReference type="NCBI Taxonomy" id="1392243"/>
    <lineage>
        <taxon>Eukaryota</taxon>
        <taxon>Fungi</taxon>
        <taxon>Dikarya</taxon>
        <taxon>Ascomycota</taxon>
        <taxon>Pezizomycotina</taxon>
        <taxon>Dothideomycetes</taxon>
        <taxon>Dothideomycetes incertae sedis</taxon>
        <taxon>Eremomycetales</taxon>
        <taxon>Eremomycetaceae</taxon>
        <taxon>Eremomyces</taxon>
    </lineage>
</organism>
<keyword evidence="3" id="KW-0268">Exocytosis</keyword>
<dbReference type="OrthoDB" id="27109at2759"/>
<dbReference type="SMART" id="SM01313">
    <property type="entry name" value="Sec3-PIP2_bind"/>
    <property type="match status" value="1"/>
</dbReference>
<dbReference type="InterPro" id="IPR048628">
    <property type="entry name" value="Sec3_C"/>
</dbReference>
<dbReference type="GO" id="GO:0006893">
    <property type="term" value="P:Golgi to plasma membrane transport"/>
    <property type="evidence" value="ECO:0007669"/>
    <property type="project" value="TreeGrafter"/>
</dbReference>
<dbReference type="GO" id="GO:0000145">
    <property type="term" value="C:exocyst"/>
    <property type="evidence" value="ECO:0007669"/>
    <property type="project" value="InterPro"/>
</dbReference>
<feature type="compositionally biased region" description="Pro residues" evidence="5">
    <location>
        <begin position="556"/>
        <end position="566"/>
    </location>
</feature>
<accession>A0A6G1FQX4</accession>
<reference evidence="9" key="3">
    <citation type="submission" date="2025-04" db="UniProtKB">
        <authorList>
            <consortium name="RefSeq"/>
        </authorList>
    </citation>
    <scope>IDENTIFICATION</scope>
    <source>
        <strain evidence="9">CBS 781.70</strain>
    </source>
</reference>
<dbReference type="GO" id="GO:0005546">
    <property type="term" value="F:phosphatidylinositol-4,5-bisphosphate binding"/>
    <property type="evidence" value="ECO:0007669"/>
    <property type="project" value="TreeGrafter"/>
</dbReference>
<reference evidence="7 9" key="1">
    <citation type="submission" date="2020-01" db="EMBL/GenBank/DDBJ databases">
        <authorList>
            <consortium name="DOE Joint Genome Institute"/>
            <person name="Haridas S."/>
            <person name="Albert R."/>
            <person name="Binder M."/>
            <person name="Bloem J."/>
            <person name="Labutti K."/>
            <person name="Salamov A."/>
            <person name="Andreopoulos B."/>
            <person name="Baker S.E."/>
            <person name="Barry K."/>
            <person name="Bills G."/>
            <person name="Bluhm B.H."/>
            <person name="Cannon C."/>
            <person name="Castanera R."/>
            <person name="Culley D.E."/>
            <person name="Daum C."/>
            <person name="Ezra D."/>
            <person name="Gonzalez J.B."/>
            <person name="Henrissat B."/>
            <person name="Kuo A."/>
            <person name="Liang C."/>
            <person name="Lipzen A."/>
            <person name="Lutzoni F."/>
            <person name="Magnuson J."/>
            <person name="Mondo S."/>
            <person name="Nolan M."/>
            <person name="Ohm R."/>
            <person name="Pangilinan J."/>
            <person name="Park H.-J."/>
            <person name="Ramirez L."/>
            <person name="Alfaro M."/>
            <person name="Sun H."/>
            <person name="Tritt A."/>
            <person name="Yoshinaga Y."/>
            <person name="Zwiers L.-H."/>
            <person name="Turgeon B.G."/>
            <person name="Goodwin S.B."/>
            <person name="Spatafora J.W."/>
            <person name="Crous P.W."/>
            <person name="Grigoriev I.V."/>
        </authorList>
    </citation>
    <scope>NUCLEOTIDE SEQUENCE</scope>
    <source>
        <strain evidence="7 9">CBS 781.70</strain>
    </source>
</reference>
<protein>
    <recommendedName>
        <fullName evidence="6">Exocyst complex component Sec3 PIP2-binding N-terminal domain-containing protein</fullName>
    </recommendedName>
</protein>
<evidence type="ECO:0000313" key="8">
    <source>
        <dbReference type="Proteomes" id="UP000504638"/>
    </source>
</evidence>
<feature type="compositionally biased region" description="Basic and acidic residues" evidence="5">
    <location>
        <begin position="443"/>
        <end position="479"/>
    </location>
</feature>
<dbReference type="Pfam" id="PF09763">
    <property type="entry name" value="Sec3_CC"/>
    <property type="match status" value="1"/>
</dbReference>
<dbReference type="InterPro" id="IPR028258">
    <property type="entry name" value="Sec3-PIP2_bind"/>
</dbReference>
<dbReference type="GO" id="GO:0005886">
    <property type="term" value="C:plasma membrane"/>
    <property type="evidence" value="ECO:0007669"/>
    <property type="project" value="TreeGrafter"/>
</dbReference>
<evidence type="ECO:0000313" key="7">
    <source>
        <dbReference type="EMBL" id="KAF1808194.1"/>
    </source>
</evidence>
<feature type="compositionally biased region" description="Low complexity" evidence="5">
    <location>
        <begin position="545"/>
        <end position="555"/>
    </location>
</feature>
<keyword evidence="4" id="KW-0175">Coiled coil</keyword>
<evidence type="ECO:0000313" key="9">
    <source>
        <dbReference type="RefSeq" id="XP_033529825.1"/>
    </source>
</evidence>
<dbReference type="InterPro" id="IPR019160">
    <property type="entry name" value="Sec3_CC"/>
</dbReference>
<evidence type="ECO:0000259" key="6">
    <source>
        <dbReference type="SMART" id="SM01313"/>
    </source>
</evidence>
<dbReference type="PANTHER" id="PTHR16092">
    <property type="entry name" value="SEC3/SYNTAXIN-RELATED"/>
    <property type="match status" value="1"/>
</dbReference>
<evidence type="ECO:0000256" key="5">
    <source>
        <dbReference type="SAM" id="MobiDB-lite"/>
    </source>
</evidence>
<evidence type="ECO:0000256" key="2">
    <source>
        <dbReference type="ARBA" id="ARBA00022448"/>
    </source>
</evidence>
<reference evidence="9" key="2">
    <citation type="submission" date="2020-04" db="EMBL/GenBank/DDBJ databases">
        <authorList>
            <consortium name="NCBI Genome Project"/>
        </authorList>
    </citation>
    <scope>NUCLEOTIDE SEQUENCE</scope>
    <source>
        <strain evidence="9">CBS 781.70</strain>
    </source>
</reference>